<dbReference type="OrthoDB" id="5415143at2"/>
<dbReference type="CDD" id="cd00609">
    <property type="entry name" value="AAT_like"/>
    <property type="match status" value="1"/>
</dbReference>
<proteinExistence type="inferred from homology"/>
<dbReference type="Proteomes" id="UP000198582">
    <property type="component" value="Unassembled WGS sequence"/>
</dbReference>
<dbReference type="SUPFAM" id="SSF53383">
    <property type="entry name" value="PLP-dependent transferases"/>
    <property type="match status" value="1"/>
</dbReference>
<name>A0A1H8YDS0_9PSEU</name>
<dbReference type="PANTHER" id="PTHR46577">
    <property type="entry name" value="HTH-TYPE TRANSCRIPTIONAL REGULATORY PROTEIN GABR"/>
    <property type="match status" value="1"/>
</dbReference>
<sequence length="461" mass="49138">MAETWSSSGIDVHLGWRPDTGRPGLADAIRAAIRSGRWQPGATVPSTRALAADLGVARGTVTRVYADLAAEGYLHTLQGAPTRVATAGALPQSAPRPVPREPAPRWDLRPGRPDLTMFPRADWQAATRKALQHAAAADFGYTSLLGAPELRAALAGYLSRSRGVLADPERTVVCCGFSHAVALLSRVLGERGVTETAFENPSLGIYRDIAVANGQRIRPVDVDAHGLRVSELDSPAVVVTAAHQYPMGVALAPERRASLTRWAAKTGAIVIEDDYDGEFRYDRQQVGALQALAPEHVVYAGTASKTLAPALRLAWLVLPRALVEPVRAAMFDSGARPPLIDQLALAELITSGAYDRHVRRARTEYRARRDRLLAALPGTVRPQGIAAGLHLLLMLDGPSSPAETDVLAACRRRSIGIEGLTQWWHGERGPGGVIAGYGAPAGHAFAGATQALVEALWEVTS</sequence>
<evidence type="ECO:0000256" key="2">
    <source>
        <dbReference type="ARBA" id="ARBA00022898"/>
    </source>
</evidence>
<dbReference type="GO" id="GO:0030170">
    <property type="term" value="F:pyridoxal phosphate binding"/>
    <property type="evidence" value="ECO:0007669"/>
    <property type="project" value="InterPro"/>
</dbReference>
<dbReference type="InterPro" id="IPR004839">
    <property type="entry name" value="Aminotransferase_I/II_large"/>
</dbReference>
<evidence type="ECO:0000256" key="6">
    <source>
        <dbReference type="SAM" id="MobiDB-lite"/>
    </source>
</evidence>
<dbReference type="SUPFAM" id="SSF46785">
    <property type="entry name" value="Winged helix' DNA-binding domain"/>
    <property type="match status" value="1"/>
</dbReference>
<evidence type="ECO:0000256" key="1">
    <source>
        <dbReference type="ARBA" id="ARBA00005384"/>
    </source>
</evidence>
<dbReference type="RefSeq" id="WP_091622146.1">
    <property type="nucleotide sequence ID" value="NZ_FOEF01000014.1"/>
</dbReference>
<dbReference type="STRING" id="394193.SAMN04489732_11471"/>
<keyword evidence="8" id="KW-0808">Transferase</keyword>
<accession>A0A1H8YDS0</accession>
<reference evidence="8 9" key="1">
    <citation type="submission" date="2016-10" db="EMBL/GenBank/DDBJ databases">
        <authorList>
            <person name="de Groot N.N."/>
        </authorList>
    </citation>
    <scope>NUCLEOTIDE SEQUENCE [LARGE SCALE GENOMIC DNA]</scope>
    <source>
        <strain evidence="8 9">DSM 44993</strain>
    </source>
</reference>
<dbReference type="InterPro" id="IPR036388">
    <property type="entry name" value="WH-like_DNA-bd_sf"/>
</dbReference>
<evidence type="ECO:0000313" key="9">
    <source>
        <dbReference type="Proteomes" id="UP000198582"/>
    </source>
</evidence>
<keyword evidence="2" id="KW-0663">Pyridoxal phosphate</keyword>
<dbReference type="InterPro" id="IPR015424">
    <property type="entry name" value="PyrdxlP-dep_Trfase"/>
</dbReference>
<dbReference type="PANTHER" id="PTHR46577:SF1">
    <property type="entry name" value="HTH-TYPE TRANSCRIPTIONAL REGULATORY PROTEIN GABR"/>
    <property type="match status" value="1"/>
</dbReference>
<dbReference type="InterPro" id="IPR000524">
    <property type="entry name" value="Tscrpt_reg_HTH_GntR"/>
</dbReference>
<dbReference type="CDD" id="cd07377">
    <property type="entry name" value="WHTH_GntR"/>
    <property type="match status" value="1"/>
</dbReference>
<keyword evidence="9" id="KW-1185">Reference proteome</keyword>
<feature type="domain" description="HTH gntR-type" evidence="7">
    <location>
        <begin position="19"/>
        <end position="87"/>
    </location>
</feature>
<comment type="similarity">
    <text evidence="1">In the C-terminal section; belongs to the class-I pyridoxal-phosphate-dependent aminotransferase family.</text>
</comment>
<keyword evidence="5" id="KW-0804">Transcription</keyword>
<dbReference type="InterPro" id="IPR015421">
    <property type="entry name" value="PyrdxlP-dep_Trfase_major"/>
</dbReference>
<dbReference type="InterPro" id="IPR051446">
    <property type="entry name" value="HTH_trans_reg/aminotransferase"/>
</dbReference>
<gene>
    <name evidence="8" type="ORF">SAMN04489732_11471</name>
</gene>
<feature type="region of interest" description="Disordered" evidence="6">
    <location>
        <begin position="88"/>
        <end position="111"/>
    </location>
</feature>
<dbReference type="Pfam" id="PF00392">
    <property type="entry name" value="GntR"/>
    <property type="match status" value="1"/>
</dbReference>
<evidence type="ECO:0000256" key="4">
    <source>
        <dbReference type="ARBA" id="ARBA00023125"/>
    </source>
</evidence>
<dbReference type="InterPro" id="IPR036390">
    <property type="entry name" value="WH_DNA-bd_sf"/>
</dbReference>
<evidence type="ECO:0000256" key="5">
    <source>
        <dbReference type="ARBA" id="ARBA00023163"/>
    </source>
</evidence>
<evidence type="ECO:0000259" key="7">
    <source>
        <dbReference type="PROSITE" id="PS50949"/>
    </source>
</evidence>
<dbReference type="PRINTS" id="PR00035">
    <property type="entry name" value="HTHGNTR"/>
</dbReference>
<dbReference type="GO" id="GO:0008483">
    <property type="term" value="F:transaminase activity"/>
    <property type="evidence" value="ECO:0007669"/>
    <property type="project" value="UniProtKB-KW"/>
</dbReference>
<dbReference type="EMBL" id="FOEF01000014">
    <property type="protein sequence ID" value="SEP50276.1"/>
    <property type="molecule type" value="Genomic_DNA"/>
</dbReference>
<keyword evidence="8" id="KW-0032">Aminotransferase</keyword>
<feature type="compositionally biased region" description="Basic and acidic residues" evidence="6">
    <location>
        <begin position="98"/>
        <end position="111"/>
    </location>
</feature>
<dbReference type="AlphaFoldDB" id="A0A1H8YDS0"/>
<evidence type="ECO:0000313" key="8">
    <source>
        <dbReference type="EMBL" id="SEP50276.1"/>
    </source>
</evidence>
<evidence type="ECO:0000256" key="3">
    <source>
        <dbReference type="ARBA" id="ARBA00023015"/>
    </source>
</evidence>
<protein>
    <submittedName>
        <fullName evidence="8">GntR family transcriptional regulator / MocR family aminotransferase</fullName>
    </submittedName>
</protein>
<dbReference type="Gene3D" id="3.40.640.10">
    <property type="entry name" value="Type I PLP-dependent aspartate aminotransferase-like (Major domain)"/>
    <property type="match status" value="1"/>
</dbReference>
<organism evidence="8 9">
    <name type="scientific">Amycolatopsis saalfeldensis</name>
    <dbReference type="NCBI Taxonomy" id="394193"/>
    <lineage>
        <taxon>Bacteria</taxon>
        <taxon>Bacillati</taxon>
        <taxon>Actinomycetota</taxon>
        <taxon>Actinomycetes</taxon>
        <taxon>Pseudonocardiales</taxon>
        <taxon>Pseudonocardiaceae</taxon>
        <taxon>Amycolatopsis</taxon>
    </lineage>
</organism>
<dbReference type="GO" id="GO:0003677">
    <property type="term" value="F:DNA binding"/>
    <property type="evidence" value="ECO:0007669"/>
    <property type="project" value="UniProtKB-KW"/>
</dbReference>
<keyword evidence="3" id="KW-0805">Transcription regulation</keyword>
<dbReference type="Gene3D" id="1.10.10.10">
    <property type="entry name" value="Winged helix-like DNA-binding domain superfamily/Winged helix DNA-binding domain"/>
    <property type="match status" value="1"/>
</dbReference>
<dbReference type="GO" id="GO:0003700">
    <property type="term" value="F:DNA-binding transcription factor activity"/>
    <property type="evidence" value="ECO:0007669"/>
    <property type="project" value="InterPro"/>
</dbReference>
<dbReference type="PROSITE" id="PS50949">
    <property type="entry name" value="HTH_GNTR"/>
    <property type="match status" value="1"/>
</dbReference>
<dbReference type="Pfam" id="PF00155">
    <property type="entry name" value="Aminotran_1_2"/>
    <property type="match status" value="1"/>
</dbReference>
<dbReference type="SMART" id="SM00345">
    <property type="entry name" value="HTH_GNTR"/>
    <property type="match status" value="1"/>
</dbReference>
<keyword evidence="4" id="KW-0238">DNA-binding</keyword>